<feature type="transmembrane region" description="Helical" evidence="1">
    <location>
        <begin position="29"/>
        <end position="59"/>
    </location>
</feature>
<evidence type="ECO:0000256" key="1">
    <source>
        <dbReference type="SAM" id="Phobius"/>
    </source>
</evidence>
<keyword evidence="1" id="KW-0472">Membrane</keyword>
<dbReference type="Proteomes" id="UP000734511">
    <property type="component" value="Unassembled WGS sequence"/>
</dbReference>
<evidence type="ECO:0000259" key="2">
    <source>
        <dbReference type="SMART" id="SM00563"/>
    </source>
</evidence>
<keyword evidence="1" id="KW-0812">Transmembrane</keyword>
<keyword evidence="4" id="KW-1185">Reference proteome</keyword>
<reference evidence="3 4" key="1">
    <citation type="submission" date="2020-03" db="EMBL/GenBank/DDBJ databases">
        <title>WGS of actinomycetes isolated from Thailand.</title>
        <authorList>
            <person name="Thawai C."/>
        </authorList>
    </citation>
    <scope>NUCLEOTIDE SEQUENCE [LARGE SCALE GENOMIC DNA]</scope>
    <source>
        <strain evidence="3 4">PRB2-1</strain>
    </source>
</reference>
<protein>
    <recommendedName>
        <fullName evidence="2">Phospholipid/glycerol acyltransferase domain-containing protein</fullName>
    </recommendedName>
</protein>
<dbReference type="InterPro" id="IPR002123">
    <property type="entry name" value="Plipid/glycerol_acylTrfase"/>
</dbReference>
<dbReference type="SMART" id="SM00563">
    <property type="entry name" value="PlsC"/>
    <property type="match status" value="1"/>
</dbReference>
<feature type="transmembrane region" description="Helical" evidence="1">
    <location>
        <begin position="71"/>
        <end position="92"/>
    </location>
</feature>
<comment type="caution">
    <text evidence="3">The sequence shown here is derived from an EMBL/GenBank/DDBJ whole genome shotgun (WGS) entry which is preliminary data.</text>
</comment>
<feature type="domain" description="Phospholipid/glycerol acyltransferase" evidence="2">
    <location>
        <begin position="149"/>
        <end position="293"/>
    </location>
</feature>
<organism evidence="3 4">
    <name type="scientific">Actinacidiphila epipremni</name>
    <dbReference type="NCBI Taxonomy" id="2053013"/>
    <lineage>
        <taxon>Bacteria</taxon>
        <taxon>Bacillati</taxon>
        <taxon>Actinomycetota</taxon>
        <taxon>Actinomycetes</taxon>
        <taxon>Kitasatosporales</taxon>
        <taxon>Streptomycetaceae</taxon>
        <taxon>Actinacidiphila</taxon>
    </lineage>
</organism>
<keyword evidence="1" id="KW-1133">Transmembrane helix</keyword>
<proteinExistence type="predicted"/>
<dbReference type="EMBL" id="JAATEJ010000006">
    <property type="protein sequence ID" value="NJP43987.1"/>
    <property type="molecule type" value="Genomic_DNA"/>
</dbReference>
<accession>A0ABX0ZMD6</accession>
<evidence type="ECO:0000313" key="3">
    <source>
        <dbReference type="EMBL" id="NJP43987.1"/>
    </source>
</evidence>
<sequence>MSGEARVARAFGRAFGRVGGALVTAGRRVVGVGCVVALIPVVAAVVVVVTVLGAPVSVAGRGAWRATRMGVFALVYLVVDLVGVLAAGGQFLRAPLPGAAARERRARGAYRLLGRLLRVLRRVAGRLFRLEVEVVPALPAGGRRPDVPLVVLVRHAGLGDSFLLLQMLLTEAGLLPCTVLKGMLRADPCLDVLLGRVPHCFLPPARGTAGEAVAGLAAGLRAPEALVIFPEGGNFTPGRHRRAVARLHRLGRHRQAARAARLRYVLPPRDTGSLAALAAAPDADVVFVAHAGLDVIASPRAAWSFLPLRRPVRATWWRVPAADVPRGDAARSEWLMAQWERVDRWAAQQAVPATPHA</sequence>
<dbReference type="RefSeq" id="WP_167982837.1">
    <property type="nucleotide sequence ID" value="NZ_JAATEJ010000006.1"/>
</dbReference>
<gene>
    <name evidence="3" type="ORF">HCN08_11300</name>
</gene>
<name>A0ABX0ZMD6_9ACTN</name>
<evidence type="ECO:0000313" key="4">
    <source>
        <dbReference type="Proteomes" id="UP000734511"/>
    </source>
</evidence>